<dbReference type="HOGENOM" id="CLU_2097370_0_0_1"/>
<dbReference type="KEGG" id="mbe:MBM_08857"/>
<name>K1W7M5_MARBU</name>
<dbReference type="OrthoDB" id="10647700at2759"/>
<feature type="region of interest" description="Disordered" evidence="1">
    <location>
        <begin position="47"/>
        <end position="70"/>
    </location>
</feature>
<sequence length="116" mass="13653">MTKDNTGRGFKFATFISFKEHLLSKGVWYLSKQKGYANRMRADFYAQPQQPEKGIQQPEEGIQHPRTTEGETVYCHLTEEQLRTIYKRFGHPLASRFAAVLKRAEHEFKRDLLYNI</sequence>
<organism evidence="2 3">
    <name type="scientific">Marssonina brunnea f. sp. multigermtubi (strain MB_m1)</name>
    <name type="common">Marssonina leaf spot fungus</name>
    <dbReference type="NCBI Taxonomy" id="1072389"/>
    <lineage>
        <taxon>Eukaryota</taxon>
        <taxon>Fungi</taxon>
        <taxon>Dikarya</taxon>
        <taxon>Ascomycota</taxon>
        <taxon>Pezizomycotina</taxon>
        <taxon>Leotiomycetes</taxon>
        <taxon>Helotiales</taxon>
        <taxon>Drepanopezizaceae</taxon>
        <taxon>Drepanopeziza</taxon>
    </lineage>
</organism>
<dbReference type="EMBL" id="JH921452">
    <property type="protein sequence ID" value="EKD13095.1"/>
    <property type="molecule type" value="Genomic_DNA"/>
</dbReference>
<dbReference type="Proteomes" id="UP000006753">
    <property type="component" value="Unassembled WGS sequence"/>
</dbReference>
<evidence type="ECO:0000313" key="3">
    <source>
        <dbReference type="Proteomes" id="UP000006753"/>
    </source>
</evidence>
<evidence type="ECO:0000313" key="2">
    <source>
        <dbReference type="EMBL" id="EKD13095.1"/>
    </source>
</evidence>
<gene>
    <name evidence="2" type="ORF">MBM_08857</name>
</gene>
<dbReference type="InParanoid" id="K1W7M5"/>
<protein>
    <submittedName>
        <fullName evidence="2">Uncharacterized protein</fullName>
    </submittedName>
</protein>
<dbReference type="AlphaFoldDB" id="K1W7M5"/>
<keyword evidence="3" id="KW-1185">Reference proteome</keyword>
<evidence type="ECO:0000256" key="1">
    <source>
        <dbReference type="SAM" id="MobiDB-lite"/>
    </source>
</evidence>
<accession>K1W7M5</accession>
<proteinExistence type="predicted"/>
<reference evidence="2 3" key="1">
    <citation type="journal article" date="2012" name="BMC Genomics">
        <title>Sequencing the genome of Marssonina brunnea reveals fungus-poplar co-evolution.</title>
        <authorList>
            <person name="Zhu S."/>
            <person name="Cao Y.-Z."/>
            <person name="Jiang C."/>
            <person name="Tan B.-Y."/>
            <person name="Wang Z."/>
            <person name="Feng S."/>
            <person name="Zhang L."/>
            <person name="Su X.-H."/>
            <person name="Brejova B."/>
            <person name="Vinar T."/>
            <person name="Xu M."/>
            <person name="Wang M.-X."/>
            <person name="Zhang S.-G."/>
            <person name="Huang M.-R."/>
            <person name="Wu R."/>
            <person name="Zhou Y."/>
        </authorList>
    </citation>
    <scope>NUCLEOTIDE SEQUENCE [LARGE SCALE GENOMIC DNA]</scope>
    <source>
        <strain evidence="2 3">MB_m1</strain>
    </source>
</reference>